<keyword evidence="6 8" id="KW-0472">Membrane</keyword>
<dbReference type="InterPro" id="IPR002293">
    <property type="entry name" value="AA/rel_permease1"/>
</dbReference>
<reference evidence="10" key="1">
    <citation type="submission" date="2025-08" db="UniProtKB">
        <authorList>
            <consortium name="Ensembl"/>
        </authorList>
    </citation>
    <scope>IDENTIFICATION</scope>
    <source>
        <strain evidence="10">Glennie</strain>
    </source>
</reference>
<dbReference type="Bgee" id="ENSOANG00000036433">
    <property type="expression patterns" value="Expressed in endometrium and 4 other cell types or tissues"/>
</dbReference>
<feature type="region of interest" description="Disordered" evidence="7">
    <location>
        <begin position="611"/>
        <end position="632"/>
    </location>
</feature>
<feature type="transmembrane region" description="Helical" evidence="8">
    <location>
        <begin position="229"/>
        <end position="251"/>
    </location>
</feature>
<evidence type="ECO:0000256" key="8">
    <source>
        <dbReference type="SAM" id="Phobius"/>
    </source>
</evidence>
<feature type="transmembrane region" description="Helical" evidence="8">
    <location>
        <begin position="533"/>
        <end position="555"/>
    </location>
</feature>
<evidence type="ECO:0000313" key="10">
    <source>
        <dbReference type="Ensembl" id="ENSOANP00000037392.1"/>
    </source>
</evidence>
<feature type="domain" description="Cationic amino acid transporter C-terminal" evidence="9">
    <location>
        <begin position="533"/>
        <end position="583"/>
    </location>
</feature>
<evidence type="ECO:0000256" key="1">
    <source>
        <dbReference type="ARBA" id="ARBA00004141"/>
    </source>
</evidence>
<feature type="transmembrane region" description="Helical" evidence="8">
    <location>
        <begin position="391"/>
        <end position="412"/>
    </location>
</feature>
<evidence type="ECO:0000256" key="2">
    <source>
        <dbReference type="ARBA" id="ARBA00022448"/>
    </source>
</evidence>
<feature type="transmembrane region" description="Helical" evidence="8">
    <location>
        <begin position="314"/>
        <end position="338"/>
    </location>
</feature>
<protein>
    <submittedName>
        <fullName evidence="10">Solute carrier family 7 member 4</fullName>
    </submittedName>
</protein>
<name>A0A6I8N8I0_ORNAN</name>
<evidence type="ECO:0000259" key="9">
    <source>
        <dbReference type="Pfam" id="PF13906"/>
    </source>
</evidence>
<keyword evidence="2" id="KW-0813">Transport</keyword>
<feature type="compositionally biased region" description="Polar residues" evidence="7">
    <location>
        <begin position="621"/>
        <end position="632"/>
    </location>
</feature>
<dbReference type="InterPro" id="IPR029485">
    <property type="entry name" value="CAT_C"/>
</dbReference>
<evidence type="ECO:0000256" key="3">
    <source>
        <dbReference type="ARBA" id="ARBA00022692"/>
    </source>
</evidence>
<dbReference type="PANTHER" id="PTHR43243">
    <property type="entry name" value="INNER MEMBRANE TRANSPORTER YGJI-RELATED"/>
    <property type="match status" value="1"/>
</dbReference>
<reference evidence="10" key="2">
    <citation type="submission" date="2025-09" db="UniProtKB">
        <authorList>
            <consortium name="Ensembl"/>
        </authorList>
    </citation>
    <scope>IDENTIFICATION</scope>
    <source>
        <strain evidence="10">Glennie</strain>
    </source>
</reference>
<feature type="transmembrane region" description="Helical" evidence="8">
    <location>
        <begin position="42"/>
        <end position="63"/>
    </location>
</feature>
<dbReference type="Pfam" id="PF13906">
    <property type="entry name" value="AA_permease_C"/>
    <property type="match status" value="1"/>
</dbReference>
<sequence length="632" mass="66584">MAPRLPTVADLAHLCRKLHRLKTLDADLMETSFQRCLSTADLALLGLGGMIGSGLYVLTGTVAKELAGPAVTVSFAAAGLASLLAALCYAEFGARVPRTGSAYMFTYVSVGELWAFLIGWNVLLEYLTGGAAVARAWSGTLDAILGHRVRNFTEAQVGHWQVPFLARSPDFLAAGVLLVASAGVACGARASSWLNHTFSAISMGVILLVVVLGFALAQPANWGPREGGFAPFGASGVLAGAATCFYAFVGFDVIAASSEEARDPRRSVPRATAVALGLAAATYVLVAAALTLMVPWHLLDPESALADAFYRRGYGWAGFLVAVGSLCAMNTVLLSNLFSLPRIAYAMAADGLFFPAFARLHPRTQVPVAGIAVFGLLMALLALLLELEALVQFLSIGTLLAYTFVAASVIVLRFRAGPGSGPGSGPDPEYESFSDKLQLVEAEPAGAPQPGQLRAAFRPLLGSLSHRWPGTLVPAAVGALVGSAVGLGCVLTFAGPSLPAWGSALLLLPCGLVFLISLLLLSAHQQQKTPDTFQIPLVPLTPALSVLLNVCLMLKLSPMTWVRFAIWLLVGLLVYFGYGIRHSKENRHEPRPDGGTRYVVFPSGSLDETLQAVQPPARQTPARQTPDPTADR</sequence>
<feature type="transmembrane region" description="Helical" evidence="8">
    <location>
        <begin position="171"/>
        <end position="190"/>
    </location>
</feature>
<dbReference type="GO" id="GO:0022857">
    <property type="term" value="F:transmembrane transporter activity"/>
    <property type="evidence" value="ECO:0007669"/>
    <property type="project" value="InterPro"/>
</dbReference>
<dbReference type="GO" id="GO:0016020">
    <property type="term" value="C:membrane"/>
    <property type="evidence" value="ECO:0007669"/>
    <property type="project" value="UniProtKB-SubCell"/>
</dbReference>
<proteinExistence type="predicted"/>
<keyword evidence="4" id="KW-0029">Amino-acid transport</keyword>
<dbReference type="PANTHER" id="PTHR43243:SF4">
    <property type="entry name" value="CATIONIC AMINO ACID TRANSPORTER 4"/>
    <property type="match status" value="1"/>
</dbReference>
<feature type="transmembrane region" description="Helical" evidence="8">
    <location>
        <begin position="197"/>
        <end position="217"/>
    </location>
</feature>
<evidence type="ECO:0000256" key="4">
    <source>
        <dbReference type="ARBA" id="ARBA00022970"/>
    </source>
</evidence>
<evidence type="ECO:0000313" key="11">
    <source>
        <dbReference type="Proteomes" id="UP000002279"/>
    </source>
</evidence>
<accession>A0A6I8N8I0</accession>
<organism evidence="10 11">
    <name type="scientific">Ornithorhynchus anatinus</name>
    <name type="common">Duckbill platypus</name>
    <dbReference type="NCBI Taxonomy" id="9258"/>
    <lineage>
        <taxon>Eukaryota</taxon>
        <taxon>Metazoa</taxon>
        <taxon>Chordata</taxon>
        <taxon>Craniata</taxon>
        <taxon>Vertebrata</taxon>
        <taxon>Euteleostomi</taxon>
        <taxon>Mammalia</taxon>
        <taxon>Monotremata</taxon>
        <taxon>Ornithorhynchidae</taxon>
        <taxon>Ornithorhynchus</taxon>
    </lineage>
</organism>
<feature type="transmembrane region" description="Helical" evidence="8">
    <location>
        <begin position="366"/>
        <end position="385"/>
    </location>
</feature>
<dbReference type="Proteomes" id="UP000002279">
    <property type="component" value="Unplaced"/>
</dbReference>
<dbReference type="AlphaFoldDB" id="A0A6I8N8I0"/>
<keyword evidence="5 8" id="KW-1133">Transmembrane helix</keyword>
<evidence type="ECO:0000256" key="7">
    <source>
        <dbReference type="SAM" id="MobiDB-lite"/>
    </source>
</evidence>
<feature type="transmembrane region" description="Helical" evidence="8">
    <location>
        <begin position="500"/>
        <end position="521"/>
    </location>
</feature>
<keyword evidence="3 8" id="KW-0812">Transmembrane</keyword>
<dbReference type="GO" id="GO:0006865">
    <property type="term" value="P:amino acid transport"/>
    <property type="evidence" value="ECO:0007669"/>
    <property type="project" value="UniProtKB-KW"/>
</dbReference>
<evidence type="ECO:0000256" key="6">
    <source>
        <dbReference type="ARBA" id="ARBA00023136"/>
    </source>
</evidence>
<feature type="transmembrane region" description="Helical" evidence="8">
    <location>
        <begin position="472"/>
        <end position="494"/>
    </location>
</feature>
<dbReference type="FunFam" id="1.20.1740.10:FF:000010">
    <property type="entry name" value="probable cationic amino acid transporter"/>
    <property type="match status" value="1"/>
</dbReference>
<dbReference type="Gene3D" id="1.20.1740.10">
    <property type="entry name" value="Amino acid/polyamine transporter I"/>
    <property type="match status" value="2"/>
</dbReference>
<evidence type="ECO:0000256" key="5">
    <source>
        <dbReference type="ARBA" id="ARBA00022989"/>
    </source>
</evidence>
<feature type="transmembrane region" description="Helical" evidence="8">
    <location>
        <begin position="69"/>
        <end position="90"/>
    </location>
</feature>
<dbReference type="Pfam" id="PF13520">
    <property type="entry name" value="AA_permease_2"/>
    <property type="match status" value="1"/>
</dbReference>
<feature type="transmembrane region" description="Helical" evidence="8">
    <location>
        <begin position="272"/>
        <end position="294"/>
    </location>
</feature>
<feature type="transmembrane region" description="Helical" evidence="8">
    <location>
        <begin position="561"/>
        <end position="578"/>
    </location>
</feature>
<keyword evidence="11" id="KW-1185">Reference proteome</keyword>
<dbReference type="GeneTree" id="ENSGT00940000154637"/>
<comment type="subcellular location">
    <subcellularLocation>
        <location evidence="1">Membrane</location>
        <topology evidence="1">Multi-pass membrane protein</topology>
    </subcellularLocation>
</comment>
<gene>
    <name evidence="10" type="primary">SLC7A4</name>
</gene>
<dbReference type="Ensembl" id="ENSOANT00000055082.1">
    <property type="protein sequence ID" value="ENSOANP00000037392.1"/>
    <property type="gene ID" value="ENSOANG00000036433.1"/>
</dbReference>
<feature type="transmembrane region" description="Helical" evidence="8">
    <location>
        <begin position="102"/>
        <end position="123"/>
    </location>
</feature>
<dbReference type="PIRSF" id="PIRSF006060">
    <property type="entry name" value="AA_transporter"/>
    <property type="match status" value="1"/>
</dbReference>